<dbReference type="Proteomes" id="UP000054007">
    <property type="component" value="Unassembled WGS sequence"/>
</dbReference>
<dbReference type="GO" id="GO:0006888">
    <property type="term" value="P:endoplasmic reticulum to Golgi vesicle-mediated transport"/>
    <property type="evidence" value="ECO:0007669"/>
    <property type="project" value="TreeGrafter"/>
</dbReference>
<keyword evidence="3" id="KW-1185">Reference proteome</keyword>
<sequence length="175" mass="19346">MGFRHALVLGPVSFFIGILFVCLTVDQRILWGEFTDAVREDGFQFYATFYKAPTAIKNMLHGFGFIGLVGLISKLHKWDESAMFFDGSCIGAYVFALAVYFTVTLPTLRTVVEPLAEDSVWVRGEALRVLSAGNIIIALCLGAILVMQAGQEYAHRTDLETVKAVEASEKVKKTE</sequence>
<evidence type="ECO:0000313" key="2">
    <source>
        <dbReference type="EMBL" id="KIY70812.1"/>
    </source>
</evidence>
<dbReference type="PANTHER" id="PTHR28228">
    <property type="entry name" value="SECRETORY COMPONENT PROTEIN SHR3"/>
    <property type="match status" value="1"/>
</dbReference>
<evidence type="ECO:0008006" key="4">
    <source>
        <dbReference type="Google" id="ProtNLM"/>
    </source>
</evidence>
<keyword evidence="1" id="KW-0472">Membrane</keyword>
<feature type="transmembrane region" description="Helical" evidence="1">
    <location>
        <begin position="6"/>
        <end position="25"/>
    </location>
</feature>
<dbReference type="GO" id="GO:0005789">
    <property type="term" value="C:endoplasmic reticulum membrane"/>
    <property type="evidence" value="ECO:0007669"/>
    <property type="project" value="TreeGrafter"/>
</dbReference>
<evidence type="ECO:0000256" key="1">
    <source>
        <dbReference type="SAM" id="Phobius"/>
    </source>
</evidence>
<accession>A0A0D7BK17</accession>
<dbReference type="SMART" id="SM00786">
    <property type="entry name" value="SHR3_chaperone"/>
    <property type="match status" value="1"/>
</dbReference>
<reference evidence="2 3" key="1">
    <citation type="journal article" date="2015" name="Fungal Genet. Biol.">
        <title>Evolution of novel wood decay mechanisms in Agaricales revealed by the genome sequences of Fistulina hepatica and Cylindrobasidium torrendii.</title>
        <authorList>
            <person name="Floudas D."/>
            <person name="Held B.W."/>
            <person name="Riley R."/>
            <person name="Nagy L.G."/>
            <person name="Koehler G."/>
            <person name="Ransdell A.S."/>
            <person name="Younus H."/>
            <person name="Chow J."/>
            <person name="Chiniquy J."/>
            <person name="Lipzen A."/>
            <person name="Tritt A."/>
            <person name="Sun H."/>
            <person name="Haridas S."/>
            <person name="LaButti K."/>
            <person name="Ohm R.A."/>
            <person name="Kues U."/>
            <person name="Blanchette R.A."/>
            <person name="Grigoriev I.V."/>
            <person name="Minto R.E."/>
            <person name="Hibbett D.S."/>
        </authorList>
    </citation>
    <scope>NUCLEOTIDE SEQUENCE [LARGE SCALE GENOMIC DNA]</scope>
    <source>
        <strain evidence="2 3">FP15055 ss-10</strain>
    </source>
</reference>
<dbReference type="PANTHER" id="PTHR28228:SF1">
    <property type="entry name" value="SECRETORY COMPONENT PROTEIN SHR3"/>
    <property type="match status" value="1"/>
</dbReference>
<proteinExistence type="predicted"/>
<keyword evidence="1" id="KW-1133">Transmembrane helix</keyword>
<dbReference type="EMBL" id="KN880463">
    <property type="protein sequence ID" value="KIY70812.1"/>
    <property type="molecule type" value="Genomic_DNA"/>
</dbReference>
<evidence type="ECO:0000313" key="3">
    <source>
        <dbReference type="Proteomes" id="UP000054007"/>
    </source>
</evidence>
<dbReference type="GO" id="GO:0051082">
    <property type="term" value="F:unfolded protein binding"/>
    <property type="evidence" value="ECO:0007669"/>
    <property type="project" value="TreeGrafter"/>
</dbReference>
<feature type="transmembrane region" description="Helical" evidence="1">
    <location>
        <begin position="83"/>
        <end position="106"/>
    </location>
</feature>
<feature type="transmembrane region" description="Helical" evidence="1">
    <location>
        <begin position="126"/>
        <end position="146"/>
    </location>
</feature>
<gene>
    <name evidence="2" type="ORF">CYLTODRAFT_419486</name>
</gene>
<name>A0A0D7BK17_9AGAR</name>
<protein>
    <recommendedName>
        <fullName evidence="4">Shr3 amino acid permease chaperone</fullName>
    </recommendedName>
</protein>
<dbReference type="STRING" id="1314674.A0A0D7BK17"/>
<dbReference type="InterPro" id="IPR013248">
    <property type="entry name" value="Psh3/Shr3"/>
</dbReference>
<dbReference type="OrthoDB" id="5229808at2759"/>
<dbReference type="Pfam" id="PF08229">
    <property type="entry name" value="SHR3_chaperone"/>
    <property type="match status" value="1"/>
</dbReference>
<keyword evidence="1" id="KW-0812">Transmembrane</keyword>
<organism evidence="2 3">
    <name type="scientific">Cylindrobasidium torrendii FP15055 ss-10</name>
    <dbReference type="NCBI Taxonomy" id="1314674"/>
    <lineage>
        <taxon>Eukaryota</taxon>
        <taxon>Fungi</taxon>
        <taxon>Dikarya</taxon>
        <taxon>Basidiomycota</taxon>
        <taxon>Agaricomycotina</taxon>
        <taxon>Agaricomycetes</taxon>
        <taxon>Agaricomycetidae</taxon>
        <taxon>Agaricales</taxon>
        <taxon>Marasmiineae</taxon>
        <taxon>Physalacriaceae</taxon>
        <taxon>Cylindrobasidium</taxon>
    </lineage>
</organism>
<dbReference type="AlphaFoldDB" id="A0A0D7BK17"/>